<proteinExistence type="predicted"/>
<evidence type="ECO:0008006" key="2">
    <source>
        <dbReference type="Google" id="ProtNLM"/>
    </source>
</evidence>
<dbReference type="AlphaFoldDB" id="W4FXW9"/>
<gene>
    <name evidence="1" type="ORF">H257_13373</name>
</gene>
<sequence>MDMPPADFSHEFFLRLKSLEEQNVQLFAELELMHTTVNHLTSENKALWTHVTEKRLATEVFQKVERLETRMRDVEATQQRNALSFYLKVDGRIESHAKGELTVPGELRLEDRVQEDIHLARLINKRRMENK</sequence>
<dbReference type="EMBL" id="KI913160">
    <property type="protein sequence ID" value="ETV71508.1"/>
    <property type="molecule type" value="Genomic_DNA"/>
</dbReference>
<dbReference type="RefSeq" id="XP_009839173.1">
    <property type="nucleotide sequence ID" value="XM_009840871.1"/>
</dbReference>
<protein>
    <recommendedName>
        <fullName evidence="2">Cilia- and flagella-associated protein 157</fullName>
    </recommendedName>
</protein>
<name>W4FXW9_APHAT</name>
<organism evidence="1">
    <name type="scientific">Aphanomyces astaci</name>
    <name type="common">Crayfish plague agent</name>
    <dbReference type="NCBI Taxonomy" id="112090"/>
    <lineage>
        <taxon>Eukaryota</taxon>
        <taxon>Sar</taxon>
        <taxon>Stramenopiles</taxon>
        <taxon>Oomycota</taxon>
        <taxon>Saprolegniomycetes</taxon>
        <taxon>Saprolegniales</taxon>
        <taxon>Verrucalvaceae</taxon>
        <taxon>Aphanomyces</taxon>
    </lineage>
</organism>
<dbReference type="GeneID" id="20815369"/>
<evidence type="ECO:0000313" key="1">
    <source>
        <dbReference type="EMBL" id="ETV71508.1"/>
    </source>
</evidence>
<reference evidence="1" key="1">
    <citation type="submission" date="2013-12" db="EMBL/GenBank/DDBJ databases">
        <title>The Genome Sequence of Aphanomyces astaci APO3.</title>
        <authorList>
            <consortium name="The Broad Institute Genomics Platform"/>
            <person name="Russ C."/>
            <person name="Tyler B."/>
            <person name="van West P."/>
            <person name="Dieguez-Uribeondo J."/>
            <person name="Young S.K."/>
            <person name="Zeng Q."/>
            <person name="Gargeya S."/>
            <person name="Fitzgerald M."/>
            <person name="Abouelleil A."/>
            <person name="Alvarado L."/>
            <person name="Chapman S.B."/>
            <person name="Gainer-Dewar J."/>
            <person name="Goldberg J."/>
            <person name="Griggs A."/>
            <person name="Gujja S."/>
            <person name="Hansen M."/>
            <person name="Howarth C."/>
            <person name="Imamovic A."/>
            <person name="Ireland A."/>
            <person name="Larimer J."/>
            <person name="McCowan C."/>
            <person name="Murphy C."/>
            <person name="Pearson M."/>
            <person name="Poon T.W."/>
            <person name="Priest M."/>
            <person name="Roberts A."/>
            <person name="Saif S."/>
            <person name="Shea T."/>
            <person name="Sykes S."/>
            <person name="Wortman J."/>
            <person name="Nusbaum C."/>
            <person name="Birren B."/>
        </authorList>
    </citation>
    <scope>NUCLEOTIDE SEQUENCE [LARGE SCALE GENOMIC DNA]</scope>
    <source>
        <strain evidence="1">APO3</strain>
    </source>
</reference>
<dbReference type="VEuPathDB" id="FungiDB:H257_13373"/>
<accession>W4FXW9</accession>